<accession>A0A8X6KTX0</accession>
<keyword evidence="3" id="KW-1185">Reference proteome</keyword>
<comment type="caution">
    <text evidence="2">The sequence shown here is derived from an EMBL/GenBank/DDBJ whole genome shotgun (WGS) entry which is preliminary data.</text>
</comment>
<reference evidence="2" key="1">
    <citation type="submission" date="2020-07" db="EMBL/GenBank/DDBJ databases">
        <title>Multicomponent nature underlies the extraordinary mechanical properties of spider dragline silk.</title>
        <authorList>
            <person name="Kono N."/>
            <person name="Nakamura H."/>
            <person name="Mori M."/>
            <person name="Yoshida Y."/>
            <person name="Ohtoshi R."/>
            <person name="Malay A.D."/>
            <person name="Moran D.A.P."/>
            <person name="Tomita M."/>
            <person name="Numata K."/>
            <person name="Arakawa K."/>
        </authorList>
    </citation>
    <scope>NUCLEOTIDE SEQUENCE</scope>
</reference>
<name>A0A8X6KTX0_TRICU</name>
<proteinExistence type="predicted"/>
<feature type="compositionally biased region" description="Polar residues" evidence="1">
    <location>
        <begin position="48"/>
        <end position="57"/>
    </location>
</feature>
<sequence>MVPAKSIILNHPYVPLSCYSLPLEEAEYQQMNESRGVLTTKQRRKTQQEAVVSQHQRSAGPIAANFHHTRWQDHYEGQA</sequence>
<protein>
    <submittedName>
        <fullName evidence="2">Uncharacterized protein</fullName>
    </submittedName>
</protein>
<gene>
    <name evidence="2" type="ORF">TNCT_703321</name>
</gene>
<feature type="region of interest" description="Disordered" evidence="1">
    <location>
        <begin position="35"/>
        <end position="79"/>
    </location>
</feature>
<evidence type="ECO:0000256" key="1">
    <source>
        <dbReference type="SAM" id="MobiDB-lite"/>
    </source>
</evidence>
<dbReference type="AlphaFoldDB" id="A0A8X6KTX0"/>
<dbReference type="EMBL" id="BMAO01032693">
    <property type="protein sequence ID" value="GFQ83971.1"/>
    <property type="molecule type" value="Genomic_DNA"/>
</dbReference>
<dbReference type="Proteomes" id="UP000887116">
    <property type="component" value="Unassembled WGS sequence"/>
</dbReference>
<evidence type="ECO:0000313" key="2">
    <source>
        <dbReference type="EMBL" id="GFQ83971.1"/>
    </source>
</evidence>
<feature type="compositionally biased region" description="Basic and acidic residues" evidence="1">
    <location>
        <begin position="70"/>
        <end position="79"/>
    </location>
</feature>
<evidence type="ECO:0000313" key="3">
    <source>
        <dbReference type="Proteomes" id="UP000887116"/>
    </source>
</evidence>
<organism evidence="2 3">
    <name type="scientific">Trichonephila clavata</name>
    <name type="common">Joro spider</name>
    <name type="synonym">Nephila clavata</name>
    <dbReference type="NCBI Taxonomy" id="2740835"/>
    <lineage>
        <taxon>Eukaryota</taxon>
        <taxon>Metazoa</taxon>
        <taxon>Ecdysozoa</taxon>
        <taxon>Arthropoda</taxon>
        <taxon>Chelicerata</taxon>
        <taxon>Arachnida</taxon>
        <taxon>Araneae</taxon>
        <taxon>Araneomorphae</taxon>
        <taxon>Entelegynae</taxon>
        <taxon>Araneoidea</taxon>
        <taxon>Nephilidae</taxon>
        <taxon>Trichonephila</taxon>
    </lineage>
</organism>